<organism evidence="2 3">
    <name type="scientific">Nocardia bovistercoris</name>
    <dbReference type="NCBI Taxonomy" id="2785916"/>
    <lineage>
        <taxon>Bacteria</taxon>
        <taxon>Bacillati</taxon>
        <taxon>Actinomycetota</taxon>
        <taxon>Actinomycetes</taxon>
        <taxon>Mycobacteriales</taxon>
        <taxon>Nocardiaceae</taxon>
        <taxon>Nocardia</taxon>
    </lineage>
</organism>
<dbReference type="Proteomes" id="UP000655751">
    <property type="component" value="Unassembled WGS sequence"/>
</dbReference>
<feature type="compositionally biased region" description="Basic and acidic residues" evidence="1">
    <location>
        <begin position="14"/>
        <end position="23"/>
    </location>
</feature>
<dbReference type="SUPFAM" id="SSF48452">
    <property type="entry name" value="TPR-like"/>
    <property type="match status" value="1"/>
</dbReference>
<dbReference type="Gene3D" id="1.25.40.10">
    <property type="entry name" value="Tetratricopeptide repeat domain"/>
    <property type="match status" value="1"/>
</dbReference>
<feature type="region of interest" description="Disordered" evidence="1">
    <location>
        <begin position="1"/>
        <end position="25"/>
    </location>
</feature>
<proteinExistence type="predicted"/>
<keyword evidence="3" id="KW-1185">Reference proteome</keyword>
<reference evidence="2" key="1">
    <citation type="submission" date="2020-11" db="EMBL/GenBank/DDBJ databases">
        <title>Nocardia NEAU-351.nov., a novel actinomycete isolated from the cow dung.</title>
        <authorList>
            <person name="Zhang X."/>
        </authorList>
    </citation>
    <scope>NUCLEOTIDE SEQUENCE</scope>
    <source>
        <strain evidence="2">NEAU-351</strain>
    </source>
</reference>
<dbReference type="RefSeq" id="WP_196147389.1">
    <property type="nucleotide sequence ID" value="NZ_JADMLG010000001.1"/>
</dbReference>
<accession>A0A931I6N4</accession>
<evidence type="ECO:0000256" key="1">
    <source>
        <dbReference type="SAM" id="MobiDB-lite"/>
    </source>
</evidence>
<dbReference type="EMBL" id="JADMLG010000001">
    <property type="protein sequence ID" value="MBH0775066.1"/>
    <property type="molecule type" value="Genomic_DNA"/>
</dbReference>
<evidence type="ECO:0008006" key="4">
    <source>
        <dbReference type="Google" id="ProtNLM"/>
    </source>
</evidence>
<dbReference type="InterPro" id="IPR011990">
    <property type="entry name" value="TPR-like_helical_dom_sf"/>
</dbReference>
<sequence>MAEHNVTNKGLARRMKEYSERDGGSLLKPTHTTIARYLSGATERPSERSCAVMVAVLSSLTGRTLTSDDLGYPDEKFSIGTESTSGGDLAFDLVLLPPAPVDAIAPEFVQHLGNILAEHVRMDALTGPRYVLGSLRAQLALVEELCGKARGAIRPALLDVGARFCEFAGWLFQDSGDLRAALYWSNRAMDYAEELGDAQLTAYVLQRRSNIATESGYAAQGLGLANAALRRSAELAPDVRAVALRQRAHAYSLTGETDECRRALDEAMVATLSIDAGNVNGLAAYCTPSYIEMEAAQSWARIGRPDLAAETYASGLADWPATQRRDRGLCVARLASVHATLGNHDEAGQLGVEATQLVRIAPSARSLAVLRDVGRVLAFNAGPAVVEFKSAMHAFGESGQSA</sequence>
<name>A0A931I6N4_9NOCA</name>
<dbReference type="AlphaFoldDB" id="A0A931I6N4"/>
<evidence type="ECO:0000313" key="3">
    <source>
        <dbReference type="Proteomes" id="UP000655751"/>
    </source>
</evidence>
<gene>
    <name evidence="2" type="ORF">IT779_02055</name>
</gene>
<comment type="caution">
    <text evidence="2">The sequence shown here is derived from an EMBL/GenBank/DDBJ whole genome shotgun (WGS) entry which is preliminary data.</text>
</comment>
<evidence type="ECO:0000313" key="2">
    <source>
        <dbReference type="EMBL" id="MBH0775066.1"/>
    </source>
</evidence>
<protein>
    <recommendedName>
        <fullName evidence="4">XRE family transcriptional regulator</fullName>
    </recommendedName>
</protein>